<gene>
    <name evidence="2" type="ORF">CD33_06695</name>
</gene>
<evidence type="ECO:0000313" key="3">
    <source>
        <dbReference type="Proteomes" id="UP000030408"/>
    </source>
</evidence>
<comment type="caution">
    <text evidence="2">The sequence shown here is derived from an EMBL/GenBank/DDBJ whole genome shotgun (WGS) entry which is preliminary data.</text>
</comment>
<sequence>MTVSFLENVKEVASLVILLSCVIYRRQLKLTKWRRKLSKGEMAMYVITSIVIPVYAITYLLLLLGVE</sequence>
<accession>A0A0A3IN22</accession>
<feature type="transmembrane region" description="Helical" evidence="1">
    <location>
        <begin position="42"/>
        <end position="66"/>
    </location>
</feature>
<organism evidence="2 3">
    <name type="scientific">Ureibacillus sinduriensis BLB-1 = JCM 15800</name>
    <dbReference type="NCBI Taxonomy" id="1384057"/>
    <lineage>
        <taxon>Bacteria</taxon>
        <taxon>Bacillati</taxon>
        <taxon>Bacillota</taxon>
        <taxon>Bacilli</taxon>
        <taxon>Bacillales</taxon>
        <taxon>Caryophanaceae</taxon>
        <taxon>Ureibacillus</taxon>
    </lineage>
</organism>
<dbReference type="RefSeq" id="WP_036199244.1">
    <property type="nucleotide sequence ID" value="NZ_AVCY01000010.1"/>
</dbReference>
<keyword evidence="3" id="KW-1185">Reference proteome</keyword>
<dbReference type="AlphaFoldDB" id="A0A0A3IN22"/>
<evidence type="ECO:0000256" key="1">
    <source>
        <dbReference type="SAM" id="Phobius"/>
    </source>
</evidence>
<dbReference type="OrthoDB" id="2738996at2"/>
<dbReference type="EMBL" id="JPVO01000046">
    <property type="protein sequence ID" value="KGR76232.1"/>
    <property type="molecule type" value="Genomic_DNA"/>
</dbReference>
<reference evidence="2 3" key="1">
    <citation type="submission" date="2014-02" db="EMBL/GenBank/DDBJ databases">
        <title>Draft genome sequence of Lysinibacillus sinduriensis JCM 15800.</title>
        <authorList>
            <person name="Zhang F."/>
            <person name="Wang G."/>
            <person name="Zhang L."/>
        </authorList>
    </citation>
    <scope>NUCLEOTIDE SEQUENCE [LARGE SCALE GENOMIC DNA]</scope>
    <source>
        <strain evidence="2 3">JCM 15800</strain>
    </source>
</reference>
<evidence type="ECO:0000313" key="2">
    <source>
        <dbReference type="EMBL" id="KGR76232.1"/>
    </source>
</evidence>
<dbReference type="eggNOG" id="ENOG5030BWV">
    <property type="taxonomic scope" value="Bacteria"/>
</dbReference>
<dbReference type="Proteomes" id="UP000030408">
    <property type="component" value="Unassembled WGS sequence"/>
</dbReference>
<protein>
    <submittedName>
        <fullName evidence="2">Uncharacterized protein</fullName>
    </submittedName>
</protein>
<proteinExistence type="predicted"/>
<keyword evidence="1" id="KW-0812">Transmembrane</keyword>
<keyword evidence="1" id="KW-0472">Membrane</keyword>
<keyword evidence="1" id="KW-1133">Transmembrane helix</keyword>
<name>A0A0A3IN22_9BACL</name>